<evidence type="ECO:0000313" key="2">
    <source>
        <dbReference type="Proteomes" id="UP000268094"/>
    </source>
</evidence>
<evidence type="ECO:0000313" key="1">
    <source>
        <dbReference type="EMBL" id="RKG82219.1"/>
    </source>
</evidence>
<dbReference type="RefSeq" id="WP_120543253.1">
    <property type="nucleotide sequence ID" value="NZ_RAVZ01000198.1"/>
</dbReference>
<reference evidence="2" key="1">
    <citation type="submission" date="2018-09" db="EMBL/GenBank/DDBJ databases">
        <authorList>
            <person name="Livingstone P.G."/>
            <person name="Whitworth D.E."/>
        </authorList>
    </citation>
    <scope>NUCLEOTIDE SEQUENCE [LARGE SCALE GENOMIC DNA]</scope>
    <source>
        <strain evidence="2">CA054A</strain>
    </source>
</reference>
<keyword evidence="2" id="KW-1185">Reference proteome</keyword>
<accession>A0A3A8IFK0</accession>
<gene>
    <name evidence="1" type="ORF">D7V88_25505</name>
</gene>
<comment type="caution">
    <text evidence="1">The sequence shown here is derived from an EMBL/GenBank/DDBJ whole genome shotgun (WGS) entry which is preliminary data.</text>
</comment>
<dbReference type="EMBL" id="RAVZ01000198">
    <property type="protein sequence ID" value="RKG82219.1"/>
    <property type="molecule type" value="Genomic_DNA"/>
</dbReference>
<dbReference type="Proteomes" id="UP000268094">
    <property type="component" value="Unassembled WGS sequence"/>
</dbReference>
<sequence length="515" mass="58125">MDPLSQYQTRRVWIELPSRWIRVVARFARPRSLDRLESAVLQLVGLRERTEAELAEILGDVSVDMVASALRGLQAMGRVHEQGGPISRWLAPPEASDGLDDPQVGWVALSPHREDVIPELVLGHVARLQQRQAGGHPELPLEEPVRPELPERLPELIRRAVRMGMSAVVSSPHREGGAVTDSEREPRVTALRMDWDAKSGKSARVEQVKTCWALLEVVPGLTGRATLVFHEPQWVPTLESERPVSSQLGTWIRQYLPSTWQRIEVLQREVRVDHSIVLQLAKLQDMDALEALIKRHRAGWREKLPHTGDFFQGWGEPELAELLRDAHRWFLLWKQNPTFMRQSVDAFGHAFERLARFLADQSLPALKRWAERWRASKEESRAEQQVHWSSKSAYVGALSHVGLVDALKPSQPYLLNNLKNLKALPEVLGRPQGAGSSISLWLLPLFLGEAPERNALAALLGRSITREPMALTVLAELLELRNDAAHSKKRMRMSPDRADEFLARLLWALGAGLDG</sequence>
<proteinExistence type="predicted"/>
<protein>
    <submittedName>
        <fullName evidence="1">Uncharacterized protein</fullName>
    </submittedName>
</protein>
<name>A0A3A8IFK0_9BACT</name>
<dbReference type="AlphaFoldDB" id="A0A3A8IFK0"/>
<organism evidence="1 2">
    <name type="scientific">Corallococcus terminator</name>
    <dbReference type="NCBI Taxonomy" id="2316733"/>
    <lineage>
        <taxon>Bacteria</taxon>
        <taxon>Pseudomonadati</taxon>
        <taxon>Myxococcota</taxon>
        <taxon>Myxococcia</taxon>
        <taxon>Myxococcales</taxon>
        <taxon>Cystobacterineae</taxon>
        <taxon>Myxococcaceae</taxon>
        <taxon>Corallococcus</taxon>
    </lineage>
</organism>